<accession>A0A7W4ZBL8</accession>
<dbReference type="AlphaFoldDB" id="A0A7W4ZBL8"/>
<dbReference type="EMBL" id="JACHWZ010000016">
    <property type="protein sequence ID" value="MBB3062440.1"/>
    <property type="molecule type" value="Genomic_DNA"/>
</dbReference>
<comment type="caution">
    <text evidence="1">The sequence shown here is derived from an EMBL/GenBank/DDBJ whole genome shotgun (WGS) entry which is preliminary data.</text>
</comment>
<evidence type="ECO:0000313" key="1">
    <source>
        <dbReference type="EMBL" id="MBB3062440.1"/>
    </source>
</evidence>
<name>A0A7W4ZBL8_9GAMM</name>
<keyword evidence="2" id="KW-1185">Reference proteome</keyword>
<reference evidence="1 2" key="1">
    <citation type="submission" date="2020-08" db="EMBL/GenBank/DDBJ databases">
        <title>Genomic Encyclopedia of Type Strains, Phase III (KMG-III): the genomes of soil and plant-associated and newly described type strains.</title>
        <authorList>
            <person name="Whitman W."/>
        </authorList>
    </citation>
    <scope>NUCLEOTIDE SEQUENCE [LARGE SCALE GENOMIC DNA]</scope>
    <source>
        <strain evidence="1 2">CECT 8799</strain>
    </source>
</reference>
<dbReference type="Proteomes" id="UP000535937">
    <property type="component" value="Unassembled WGS sequence"/>
</dbReference>
<gene>
    <name evidence="1" type="ORF">FHS09_003289</name>
</gene>
<proteinExistence type="predicted"/>
<protein>
    <submittedName>
        <fullName evidence="1">Uncharacterized protein</fullName>
    </submittedName>
</protein>
<sequence length="131" mass="14083">MIGDSSGFITRDSYGHPVDSELGALFYLAEWLSGAKATSFLKGEKIAIGISKKGLKHLKKHLKDFQKLDSNFTLKDQIKLGKKIAGNPANLVNVRNGSRGFEAVVNVGGNSVQVRAVLNAAGNLRSVYPVL</sequence>
<organism evidence="1 2">
    <name type="scientific">Microbulbifer rhizosphaerae</name>
    <dbReference type="NCBI Taxonomy" id="1562603"/>
    <lineage>
        <taxon>Bacteria</taxon>
        <taxon>Pseudomonadati</taxon>
        <taxon>Pseudomonadota</taxon>
        <taxon>Gammaproteobacteria</taxon>
        <taxon>Cellvibrionales</taxon>
        <taxon>Microbulbiferaceae</taxon>
        <taxon>Microbulbifer</taxon>
    </lineage>
</organism>
<evidence type="ECO:0000313" key="2">
    <source>
        <dbReference type="Proteomes" id="UP000535937"/>
    </source>
</evidence>